<evidence type="ECO:0000259" key="8">
    <source>
        <dbReference type="Pfam" id="PF13462"/>
    </source>
</evidence>
<evidence type="ECO:0000313" key="10">
    <source>
        <dbReference type="Proteomes" id="UP001156389"/>
    </source>
</evidence>
<keyword evidence="2" id="KW-0732">Signal</keyword>
<evidence type="ECO:0000256" key="5">
    <source>
        <dbReference type="ARBA" id="ARBA00023284"/>
    </source>
</evidence>
<feature type="compositionally biased region" description="Polar residues" evidence="6">
    <location>
        <begin position="273"/>
        <end position="283"/>
    </location>
</feature>
<comment type="caution">
    <text evidence="9">The sequence shown here is derived from an EMBL/GenBank/DDBJ whole genome shotgun (WGS) entry which is preliminary data.</text>
</comment>
<feature type="compositionally biased region" description="Basic and acidic residues" evidence="6">
    <location>
        <begin position="1"/>
        <end position="27"/>
    </location>
</feature>
<keyword evidence="7" id="KW-1133">Transmembrane helix</keyword>
<evidence type="ECO:0000256" key="1">
    <source>
        <dbReference type="ARBA" id="ARBA00005791"/>
    </source>
</evidence>
<dbReference type="Gene3D" id="3.40.30.10">
    <property type="entry name" value="Glutaredoxin"/>
    <property type="match status" value="1"/>
</dbReference>
<protein>
    <submittedName>
        <fullName evidence="9">DsbA family protein</fullName>
    </submittedName>
</protein>
<evidence type="ECO:0000313" key="9">
    <source>
        <dbReference type="EMBL" id="MCT2593399.1"/>
    </source>
</evidence>
<keyword evidence="5" id="KW-0676">Redox-active center</keyword>
<dbReference type="PANTHER" id="PTHR13887:SF14">
    <property type="entry name" value="DISULFIDE BOND FORMATION PROTEIN D"/>
    <property type="match status" value="1"/>
</dbReference>
<evidence type="ECO:0000256" key="3">
    <source>
        <dbReference type="ARBA" id="ARBA00023002"/>
    </source>
</evidence>
<keyword evidence="7" id="KW-0812">Transmembrane</keyword>
<evidence type="ECO:0000256" key="7">
    <source>
        <dbReference type="SAM" id="Phobius"/>
    </source>
</evidence>
<name>A0ABT2JZR3_9ACTN</name>
<reference evidence="9 10" key="1">
    <citation type="submission" date="2021-10" db="EMBL/GenBank/DDBJ databases">
        <title>Streptomyces gossypii sp. nov., isolated from soil collected from cotton field.</title>
        <authorList>
            <person name="Ge X."/>
            <person name="Chen X."/>
            <person name="Liu W."/>
        </authorList>
    </citation>
    <scope>NUCLEOTIDE SEQUENCE [LARGE SCALE GENOMIC DNA]</scope>
    <source>
        <strain evidence="9 10">N2-109</strain>
    </source>
</reference>
<evidence type="ECO:0000256" key="4">
    <source>
        <dbReference type="ARBA" id="ARBA00023157"/>
    </source>
</evidence>
<evidence type="ECO:0000256" key="2">
    <source>
        <dbReference type="ARBA" id="ARBA00022729"/>
    </source>
</evidence>
<dbReference type="EMBL" id="JAJAGO010000013">
    <property type="protein sequence ID" value="MCT2593399.1"/>
    <property type="molecule type" value="Genomic_DNA"/>
</dbReference>
<keyword evidence="7" id="KW-0472">Membrane</keyword>
<organism evidence="9 10">
    <name type="scientific">Streptomyces gossypii</name>
    <dbReference type="NCBI Taxonomy" id="2883101"/>
    <lineage>
        <taxon>Bacteria</taxon>
        <taxon>Bacillati</taxon>
        <taxon>Actinomycetota</taxon>
        <taxon>Actinomycetes</taxon>
        <taxon>Kitasatosporales</taxon>
        <taxon>Streptomycetaceae</taxon>
        <taxon>Streptomyces</taxon>
    </lineage>
</organism>
<gene>
    <name evidence="9" type="ORF">LHJ74_26420</name>
</gene>
<sequence>MSKRNSQEAKRAARERLRIEREQQAKKERVRRQLVVAGSIVGVLAIAAGVGVAVSSMGGNGGEGDNSDWGAAEKLAKKGVGGSVQVEGKAQKYAAPDNASGKNGTSIIIGDKKAKHTLGVFEDMRCPICSSFEQANGKVLLEDIEKGKYKADFTFGTFLDNNPAGEGTGSRNALSALGAALNVSPEAFLEYKELLYSKDVHPEETDDAFADDKHLVDLAQDVKELKGNKEFEKAVTNGTYDAWAVKMSKKFDKSGVTGTPTVKLDGTHLKANAQGSPPMTPEQFNTLVDQEIAKSGSKGAKE</sequence>
<feature type="region of interest" description="Disordered" evidence="6">
    <location>
        <begin position="256"/>
        <end position="283"/>
    </location>
</feature>
<feature type="region of interest" description="Disordered" evidence="6">
    <location>
        <begin position="1"/>
        <end position="28"/>
    </location>
</feature>
<dbReference type="Pfam" id="PF13462">
    <property type="entry name" value="Thioredoxin_4"/>
    <property type="match status" value="1"/>
</dbReference>
<dbReference type="PANTHER" id="PTHR13887">
    <property type="entry name" value="GLUTATHIONE S-TRANSFERASE KAPPA"/>
    <property type="match status" value="1"/>
</dbReference>
<evidence type="ECO:0000256" key="6">
    <source>
        <dbReference type="SAM" id="MobiDB-lite"/>
    </source>
</evidence>
<dbReference type="SUPFAM" id="SSF52833">
    <property type="entry name" value="Thioredoxin-like"/>
    <property type="match status" value="1"/>
</dbReference>
<keyword evidence="10" id="KW-1185">Reference proteome</keyword>
<dbReference type="Proteomes" id="UP001156389">
    <property type="component" value="Unassembled WGS sequence"/>
</dbReference>
<keyword evidence="3" id="KW-0560">Oxidoreductase</keyword>
<proteinExistence type="inferred from homology"/>
<dbReference type="RefSeq" id="WP_260220762.1">
    <property type="nucleotide sequence ID" value="NZ_JAJAGO010000013.1"/>
</dbReference>
<feature type="domain" description="Thioredoxin-like fold" evidence="8">
    <location>
        <begin position="103"/>
        <end position="289"/>
    </location>
</feature>
<feature type="transmembrane region" description="Helical" evidence="7">
    <location>
        <begin position="34"/>
        <end position="54"/>
    </location>
</feature>
<comment type="similarity">
    <text evidence="1">Belongs to the thioredoxin family. DsbA subfamily.</text>
</comment>
<keyword evidence="4" id="KW-1015">Disulfide bond</keyword>
<dbReference type="InterPro" id="IPR012336">
    <property type="entry name" value="Thioredoxin-like_fold"/>
</dbReference>
<accession>A0ABT2JZR3</accession>
<dbReference type="InterPro" id="IPR036249">
    <property type="entry name" value="Thioredoxin-like_sf"/>
</dbReference>